<proteinExistence type="predicted"/>
<organism evidence="2 3">
    <name type="scientific">Nocardiopsis lambiniae</name>
    <dbReference type="NCBI Taxonomy" id="3075539"/>
    <lineage>
        <taxon>Bacteria</taxon>
        <taxon>Bacillati</taxon>
        <taxon>Actinomycetota</taxon>
        <taxon>Actinomycetes</taxon>
        <taxon>Streptosporangiales</taxon>
        <taxon>Nocardiopsidaceae</taxon>
        <taxon>Nocardiopsis</taxon>
    </lineage>
</organism>
<feature type="compositionally biased region" description="Basic and acidic residues" evidence="1">
    <location>
        <begin position="392"/>
        <end position="404"/>
    </location>
</feature>
<evidence type="ECO:0000313" key="2">
    <source>
        <dbReference type="EMBL" id="MDT0331742.1"/>
    </source>
</evidence>
<dbReference type="RefSeq" id="WP_311514208.1">
    <property type="nucleotide sequence ID" value="NZ_JAVREP010000027.1"/>
</dbReference>
<reference evidence="3" key="1">
    <citation type="submission" date="2023-07" db="EMBL/GenBank/DDBJ databases">
        <title>30 novel species of actinomycetes from the DSMZ collection.</title>
        <authorList>
            <person name="Nouioui I."/>
        </authorList>
    </citation>
    <scope>NUCLEOTIDE SEQUENCE [LARGE SCALE GENOMIC DNA]</scope>
    <source>
        <strain evidence="3">DSM 44743</strain>
    </source>
</reference>
<feature type="region of interest" description="Disordered" evidence="1">
    <location>
        <begin position="379"/>
        <end position="619"/>
    </location>
</feature>
<evidence type="ECO:0000256" key="1">
    <source>
        <dbReference type="SAM" id="MobiDB-lite"/>
    </source>
</evidence>
<comment type="caution">
    <text evidence="2">The sequence shown here is derived from an EMBL/GenBank/DDBJ whole genome shotgun (WGS) entry which is preliminary data.</text>
</comment>
<protein>
    <recommendedName>
        <fullName evidence="4">Bacterial CdiA-CT RNAse A domain-containing protein</fullName>
    </recommendedName>
</protein>
<gene>
    <name evidence="2" type="ORF">RM479_25320</name>
</gene>
<accession>A0ABU2MGA8</accession>
<keyword evidence="3" id="KW-1185">Reference proteome</keyword>
<evidence type="ECO:0008006" key="4">
    <source>
        <dbReference type="Google" id="ProtNLM"/>
    </source>
</evidence>
<feature type="compositionally biased region" description="Basic and acidic residues" evidence="1">
    <location>
        <begin position="433"/>
        <end position="453"/>
    </location>
</feature>
<feature type="compositionally biased region" description="Basic and acidic residues" evidence="1">
    <location>
        <begin position="512"/>
        <end position="566"/>
    </location>
</feature>
<feature type="compositionally biased region" description="Basic and acidic residues" evidence="1">
    <location>
        <begin position="488"/>
        <end position="498"/>
    </location>
</feature>
<name>A0ABU2MGA8_9ACTN</name>
<sequence length="875" mass="95288">MPASGGFEPTEPQSGVDPNLFTLIDPDTIPYPLTDVWSLNYAAETLRSGGEDIAGDAEDMRSTWSGLQAHYSAPESEDLFSKMDPVVTRGEDVESDLVTVAEALEDLAEAATTARRKLNTLKIQAQGFHNRNQDKAVWWLTKDDKTDEAAFLENIRLKDEVNTAWAAFNEAENACASKISAVYGGAAYVSPDQARGDDVIVYGLPTDAGERDTGFTTLFTESANDMAAWFDAEYWVSPAEVTFDNSTGQAAWDIIVTDVLWGSAVGLVSLSGAWHPDNGWRLDPAGRWDNLKKSGWDTVVGAGTLVGVHDDQGWLFSSEGEGASWGRWTDNMGDVLAEGWEGNTAWSQKDEDPEYTGATSGINLVLLTVGLPLKALKTGLTLGPGGDVDGDGSDRSDLGDEDRSSPTGGRPLSGESSPWPRDGDARTPTTGERFGHDLDILRESLLDPNRYRDTPGPQPDRPSSGGDGAPAPRNPNTETPQGQGGTPDPDRPRGETSDALRTPEAAAPRGGRSRDDTTDAPRVEERTGEVPTGRRDTEERDDVRAPERDATREDGHNPQEEPDRPDPQAGGNGSGDDQPPRNRTSTGDDDDSRDDANDPNSQLSQSDSDPELERKTKKADELEARLRQAGLTNEDIDQLRGEHPRDGDQWQRAASAINQGFSKKLDSQLHPAATHFALEGAANPREFAYRYEYYKATFDELAREIQDNGFSKNQSQILAAQELPNIDITARLEADHSAISELRDGEPALVSTNLPHDNLEQAIRLQAQQVEMGHETATAYHARKHYNELPAEEKGGNVISDYLNSAEKTIREGHVSEVTPLAGGAQKWTFMRPVLDLDGNHISNKKGKPSYMRAFIIIRPDGTLVMPTYGMTTQG</sequence>
<dbReference type="Proteomes" id="UP001183390">
    <property type="component" value="Unassembled WGS sequence"/>
</dbReference>
<evidence type="ECO:0000313" key="3">
    <source>
        <dbReference type="Proteomes" id="UP001183390"/>
    </source>
</evidence>
<dbReference type="EMBL" id="JAVREP010000027">
    <property type="protein sequence ID" value="MDT0331742.1"/>
    <property type="molecule type" value="Genomic_DNA"/>
</dbReference>